<reference evidence="5" key="2">
    <citation type="submission" date="2021-04" db="EMBL/GenBank/DDBJ databases">
        <authorList>
            <person name="Gilroy R."/>
        </authorList>
    </citation>
    <scope>NUCLEOTIDE SEQUENCE</scope>
    <source>
        <strain evidence="5">742</strain>
    </source>
</reference>
<keyword evidence="3" id="KW-0411">Iron-sulfur</keyword>
<evidence type="ECO:0000313" key="6">
    <source>
        <dbReference type="Proteomes" id="UP000824178"/>
    </source>
</evidence>
<organism evidence="5 6">
    <name type="scientific">Candidatus Faecalibacterium intestinavium</name>
    <dbReference type="NCBI Taxonomy" id="2838580"/>
    <lineage>
        <taxon>Bacteria</taxon>
        <taxon>Bacillati</taxon>
        <taxon>Bacillota</taxon>
        <taxon>Clostridia</taxon>
        <taxon>Eubacteriales</taxon>
        <taxon>Oscillospiraceae</taxon>
        <taxon>Faecalibacterium</taxon>
    </lineage>
</organism>
<dbReference type="Gene3D" id="1.10.1060.10">
    <property type="entry name" value="Alpha-helical ferredoxin"/>
    <property type="match status" value="1"/>
</dbReference>
<proteinExistence type="predicted"/>
<dbReference type="AlphaFoldDB" id="A0A9E2KK38"/>
<keyword evidence="2" id="KW-0408">Iron</keyword>
<dbReference type="EMBL" id="JAHLFH010000054">
    <property type="protein sequence ID" value="MBU3819273.1"/>
    <property type="molecule type" value="Genomic_DNA"/>
</dbReference>
<keyword evidence="1" id="KW-0479">Metal-binding</keyword>
<dbReference type="GO" id="GO:0046872">
    <property type="term" value="F:metal ion binding"/>
    <property type="evidence" value="ECO:0007669"/>
    <property type="project" value="UniProtKB-KW"/>
</dbReference>
<dbReference type="GO" id="GO:0051536">
    <property type="term" value="F:iron-sulfur cluster binding"/>
    <property type="evidence" value="ECO:0007669"/>
    <property type="project" value="UniProtKB-KW"/>
</dbReference>
<evidence type="ECO:0000259" key="4">
    <source>
        <dbReference type="PROSITE" id="PS51379"/>
    </source>
</evidence>
<protein>
    <submittedName>
        <fullName evidence="5">4Fe-4S dicluster domain-containing protein</fullName>
    </submittedName>
</protein>
<dbReference type="PROSITE" id="PS00198">
    <property type="entry name" value="4FE4S_FER_1"/>
    <property type="match status" value="1"/>
</dbReference>
<dbReference type="InterPro" id="IPR009051">
    <property type="entry name" value="Helical_ferredxn"/>
</dbReference>
<evidence type="ECO:0000256" key="3">
    <source>
        <dbReference type="ARBA" id="ARBA00023014"/>
    </source>
</evidence>
<evidence type="ECO:0000256" key="2">
    <source>
        <dbReference type="ARBA" id="ARBA00023004"/>
    </source>
</evidence>
<evidence type="ECO:0000256" key="1">
    <source>
        <dbReference type="ARBA" id="ARBA00022723"/>
    </source>
</evidence>
<accession>A0A9E2KK38</accession>
<dbReference type="Pfam" id="PF13187">
    <property type="entry name" value="Fer4_9"/>
    <property type="match status" value="1"/>
</dbReference>
<comment type="caution">
    <text evidence="5">The sequence shown here is derived from an EMBL/GenBank/DDBJ whole genome shotgun (WGS) entry which is preliminary data.</text>
</comment>
<dbReference type="InterPro" id="IPR017900">
    <property type="entry name" value="4Fe4S_Fe_S_CS"/>
</dbReference>
<feature type="domain" description="4Fe-4S ferredoxin-type" evidence="4">
    <location>
        <begin position="96"/>
        <end position="125"/>
    </location>
</feature>
<dbReference type="InterPro" id="IPR036812">
    <property type="entry name" value="NAD(P)_OxRdtase_dom_sf"/>
</dbReference>
<evidence type="ECO:0000313" key="5">
    <source>
        <dbReference type="EMBL" id="MBU3819273.1"/>
    </source>
</evidence>
<dbReference type="PROSITE" id="PS51379">
    <property type="entry name" value="4FE4S_FER_2"/>
    <property type="match status" value="1"/>
</dbReference>
<dbReference type="SUPFAM" id="SSF51430">
    <property type="entry name" value="NAD(P)-linked oxidoreductase"/>
    <property type="match status" value="1"/>
</dbReference>
<sequence length="136" mass="14948">VGSHPNVHVILSGMSAEDQLSDNLATFGAFEPLSEAEQAAVEQTAAVLRSKLKIGCTACRYCMPCPMGVDIPDNFSLWNRLAMFGNPEQVKNGWARMEEKEKAKSCIRCGKCEAICPQHLPIRDALARLQTELDNL</sequence>
<name>A0A9E2KK38_9FIRM</name>
<dbReference type="SUPFAM" id="SSF46548">
    <property type="entry name" value="alpha-helical ferredoxin"/>
    <property type="match status" value="1"/>
</dbReference>
<dbReference type="Proteomes" id="UP000824178">
    <property type="component" value="Unassembled WGS sequence"/>
</dbReference>
<gene>
    <name evidence="5" type="ORF">H9864_02705</name>
</gene>
<reference evidence="5" key="1">
    <citation type="journal article" date="2021" name="PeerJ">
        <title>Extensive microbial diversity within the chicken gut microbiome revealed by metagenomics and culture.</title>
        <authorList>
            <person name="Gilroy R."/>
            <person name="Ravi A."/>
            <person name="Getino M."/>
            <person name="Pursley I."/>
            <person name="Horton D.L."/>
            <person name="Alikhan N.F."/>
            <person name="Baker D."/>
            <person name="Gharbi K."/>
            <person name="Hall N."/>
            <person name="Watson M."/>
            <person name="Adriaenssens E.M."/>
            <person name="Foster-Nyarko E."/>
            <person name="Jarju S."/>
            <person name="Secka A."/>
            <person name="Antonio M."/>
            <person name="Oren A."/>
            <person name="Chaudhuri R.R."/>
            <person name="La Ragione R."/>
            <person name="Hildebrand F."/>
            <person name="Pallen M.J."/>
        </authorList>
    </citation>
    <scope>NUCLEOTIDE SEQUENCE</scope>
    <source>
        <strain evidence="5">742</strain>
    </source>
</reference>
<feature type="non-terminal residue" evidence="5">
    <location>
        <position position="1"/>
    </location>
</feature>
<dbReference type="InterPro" id="IPR017896">
    <property type="entry name" value="4Fe4S_Fe-S-bd"/>
</dbReference>